<gene>
    <name evidence="1" type="ORF">LCI18_014148</name>
</gene>
<reference evidence="1" key="1">
    <citation type="submission" date="2021-11" db="EMBL/GenBank/DDBJ databases">
        <title>Fusarium solani-melongenae Genome sequencing and assembly.</title>
        <authorList>
            <person name="Xie S."/>
            <person name="Huang L."/>
            <person name="Zhang X."/>
        </authorList>
    </citation>
    <scope>NUCLEOTIDE SEQUENCE</scope>
    <source>
        <strain evidence="1">CRI 24-3</strain>
    </source>
</reference>
<sequence>MSRPNLPGQDLVSSPQKNRRSRRNTVDNPIMTDSELFAPSLPQESQEGRISRLRRWTEEHRESNPILTSNIEPLGQSMQDVALDDDDGDEEPDDDWDMVLDCLAVEGSEDWYPRPAAINRITRYLWSRDEDEDEDQHHNHRPGPLIFDDEGMVSIDEEDEEEDDRPHWRDPAWDYNIPFGPRVQYDYTFDQLYPRTAMALDFAQALPGMRRLAVARDVVAAWAPTVQNNIARTYNTMAPRAVYTAQRTQEALAVSAQVGSHLAAEAWTAGQNAAQMMQETWEAAQPAMRTLRDGRAMRLLIEGDVMLMLLQDAAMAGLSAVPPYDLILRSSGGRRRL</sequence>
<dbReference type="EMBL" id="CP090041">
    <property type="protein sequence ID" value="UPL03214.1"/>
    <property type="molecule type" value="Genomic_DNA"/>
</dbReference>
<accession>A0ACD3ZQ49</accession>
<organism evidence="1 2">
    <name type="scientific">Fusarium solani subsp. cucurbitae</name>
    <name type="common">Neocosmosporum cucurbitae</name>
    <dbReference type="NCBI Taxonomy" id="2747967"/>
    <lineage>
        <taxon>Eukaryota</taxon>
        <taxon>Fungi</taxon>
        <taxon>Dikarya</taxon>
        <taxon>Ascomycota</taxon>
        <taxon>Pezizomycotina</taxon>
        <taxon>Sordariomycetes</taxon>
        <taxon>Hypocreomycetidae</taxon>
        <taxon>Hypocreales</taxon>
        <taxon>Nectriaceae</taxon>
        <taxon>Fusarium</taxon>
        <taxon>Fusarium solani species complex</taxon>
    </lineage>
</organism>
<dbReference type="Proteomes" id="UP000830768">
    <property type="component" value="Chromosome 13"/>
</dbReference>
<name>A0ACD3ZQ49_FUSSC</name>
<evidence type="ECO:0000313" key="1">
    <source>
        <dbReference type="EMBL" id="UPL03214.1"/>
    </source>
</evidence>
<protein>
    <submittedName>
        <fullName evidence="1">Uncharacterized protein</fullName>
    </submittedName>
</protein>
<proteinExistence type="predicted"/>
<evidence type="ECO:0000313" key="2">
    <source>
        <dbReference type="Proteomes" id="UP000830768"/>
    </source>
</evidence>
<keyword evidence="2" id="KW-1185">Reference proteome</keyword>